<dbReference type="InterPro" id="IPR036852">
    <property type="entry name" value="Peptidase_S8/S53_dom_sf"/>
</dbReference>
<keyword evidence="4 6" id="KW-0720">Serine protease</keyword>
<dbReference type="SUPFAM" id="SSF52743">
    <property type="entry name" value="Subtilisin-like"/>
    <property type="match status" value="2"/>
</dbReference>
<feature type="domain" description="CBM-cenC" evidence="9">
    <location>
        <begin position="725"/>
        <end position="831"/>
    </location>
</feature>
<dbReference type="PROSITE" id="PS00136">
    <property type="entry name" value="SUBTILASE_ASP"/>
    <property type="match status" value="1"/>
</dbReference>
<dbReference type="PRINTS" id="PR00723">
    <property type="entry name" value="SUBTILISIN"/>
</dbReference>
<evidence type="ECO:0000256" key="3">
    <source>
        <dbReference type="ARBA" id="ARBA00022801"/>
    </source>
</evidence>
<feature type="active site" description="Charge relay system" evidence="5 6">
    <location>
        <position position="213"/>
    </location>
</feature>
<dbReference type="Proteomes" id="UP000229600">
    <property type="component" value="Unassembled WGS sequence"/>
</dbReference>
<evidence type="ECO:0000259" key="9">
    <source>
        <dbReference type="Pfam" id="PF02018"/>
    </source>
</evidence>
<dbReference type="InterPro" id="IPR000209">
    <property type="entry name" value="Peptidase_S8/S53_dom"/>
</dbReference>
<evidence type="ECO:0000256" key="6">
    <source>
        <dbReference type="PROSITE-ProRule" id="PRU01240"/>
    </source>
</evidence>
<evidence type="ECO:0000256" key="4">
    <source>
        <dbReference type="ARBA" id="ARBA00022825"/>
    </source>
</evidence>
<reference evidence="11 12" key="1">
    <citation type="submission" date="2017-09" db="EMBL/GenBank/DDBJ databases">
        <title>Depth-based differentiation of microbial function through sediment-hosted aquifers and enrichment of novel symbionts in the deep terrestrial subsurface.</title>
        <authorList>
            <person name="Probst A.J."/>
            <person name="Ladd B."/>
            <person name="Jarett J.K."/>
            <person name="Geller-Mcgrath D.E."/>
            <person name="Sieber C.M."/>
            <person name="Emerson J.B."/>
            <person name="Anantharaman K."/>
            <person name="Thomas B.C."/>
            <person name="Malmstrom R."/>
            <person name="Stieglmeier M."/>
            <person name="Klingl A."/>
            <person name="Woyke T."/>
            <person name="Ryan C.M."/>
            <person name="Banfield J.F."/>
        </authorList>
    </citation>
    <scope>NUCLEOTIDE SEQUENCE [LARGE SCALE GENOMIC DNA]</scope>
    <source>
        <strain evidence="11">CG11_big_fil_rev_8_21_14_0_20_39_34</strain>
    </source>
</reference>
<evidence type="ECO:0000259" key="10">
    <source>
        <dbReference type="Pfam" id="PF22148"/>
    </source>
</evidence>
<keyword evidence="3 6" id="KW-0378">Hydrolase</keyword>
<dbReference type="Gene3D" id="2.60.120.260">
    <property type="entry name" value="Galactose-binding domain-like"/>
    <property type="match status" value="3"/>
</dbReference>
<dbReference type="InterPro" id="IPR022398">
    <property type="entry name" value="Peptidase_S8_His-AS"/>
</dbReference>
<feature type="domain" description="CBM-cenC" evidence="9">
    <location>
        <begin position="865"/>
        <end position="986"/>
    </location>
</feature>
<dbReference type="GO" id="GO:0004252">
    <property type="term" value="F:serine-type endopeptidase activity"/>
    <property type="evidence" value="ECO:0007669"/>
    <property type="project" value="UniProtKB-UniRule"/>
</dbReference>
<dbReference type="PANTHER" id="PTHR43806">
    <property type="entry name" value="PEPTIDASE S8"/>
    <property type="match status" value="1"/>
</dbReference>
<dbReference type="SUPFAM" id="SSF49785">
    <property type="entry name" value="Galactose-binding domain-like"/>
    <property type="match status" value="3"/>
</dbReference>
<dbReference type="InterPro" id="IPR003305">
    <property type="entry name" value="CenC_carb-bd"/>
</dbReference>
<organism evidence="11 12">
    <name type="scientific">Candidatus Magasanikbacteria bacterium CG11_big_fil_rev_8_21_14_0_20_39_34</name>
    <dbReference type="NCBI Taxonomy" id="1974653"/>
    <lineage>
        <taxon>Bacteria</taxon>
        <taxon>Candidatus Magasanikiibacteriota</taxon>
    </lineage>
</organism>
<gene>
    <name evidence="11" type="ORF">COV59_04840</name>
</gene>
<comment type="caution">
    <text evidence="11">The sequence shown here is derived from an EMBL/GenBank/DDBJ whole genome shotgun (WGS) entry which is preliminary data.</text>
</comment>
<feature type="domain" description="Peptidase S8/S53" evidence="8">
    <location>
        <begin position="205"/>
        <end position="406"/>
    </location>
</feature>
<dbReference type="Pfam" id="PF02018">
    <property type="entry name" value="CBM_4_9"/>
    <property type="match status" value="2"/>
</dbReference>
<dbReference type="PANTHER" id="PTHR43806:SF11">
    <property type="entry name" value="CEREVISIN-RELATED"/>
    <property type="match status" value="1"/>
</dbReference>
<evidence type="ECO:0000313" key="11">
    <source>
        <dbReference type="EMBL" id="PIR03688.1"/>
    </source>
</evidence>
<dbReference type="InterPro" id="IPR034204">
    <property type="entry name" value="PfSUB1-like_cat_dom"/>
</dbReference>
<dbReference type="InterPro" id="IPR023827">
    <property type="entry name" value="Peptidase_S8_Asp-AS"/>
</dbReference>
<dbReference type="CDD" id="cd07473">
    <property type="entry name" value="Peptidases_S8_Subtilisin_like"/>
    <property type="match status" value="1"/>
</dbReference>
<evidence type="ECO:0000256" key="1">
    <source>
        <dbReference type="ARBA" id="ARBA00011073"/>
    </source>
</evidence>
<evidence type="ECO:0000259" key="8">
    <source>
        <dbReference type="Pfam" id="PF00082"/>
    </source>
</evidence>
<proteinExistence type="inferred from homology"/>
<accession>A0A2H0N482</accession>
<comment type="similarity">
    <text evidence="1 6 7">Belongs to the peptidase S8 family.</text>
</comment>
<dbReference type="PROSITE" id="PS00138">
    <property type="entry name" value="SUBTILASE_SER"/>
    <property type="match status" value="1"/>
</dbReference>
<dbReference type="EMBL" id="PCWN01000010">
    <property type="protein sequence ID" value="PIR03688.1"/>
    <property type="molecule type" value="Genomic_DNA"/>
</dbReference>
<dbReference type="InterPro" id="IPR054399">
    <property type="entry name" value="Fervidolysin-like_N_prodom"/>
</dbReference>
<feature type="domain" description="Fervidolysin-like N-terminal prodomain" evidence="10">
    <location>
        <begin position="78"/>
        <end position="159"/>
    </location>
</feature>
<dbReference type="PROSITE" id="PS51892">
    <property type="entry name" value="SUBTILASE"/>
    <property type="match status" value="1"/>
</dbReference>
<sequence length="1669" mass="182355">MQKMSYRIFAGVLSTLVVVTMLVPQALFAQGFVQVDKRGSEKTLQRSQVVNERSKKSTIGKVPFQPFQSVLSSGDLKKKQQPVEKSDYVQGEVLVKFKKDQLDVESSSMRNFARGKGLRIQTKFEGLNSVVLQSDSNMSVEDLVQELKNDPNVEYAEPNYVYQPREVVLQNIPNDTNFGDLWALNNPEDHDIDAPEAWGISTGSQDVIVGILDTGIAYNHPDLADNMWDGSAGCIDQFGVEMVCPNHGWNFVDNNSNTFDGLGHGTHIAGTIGAKGNNGEGVTGVNWNVKLMALRVGNNEGYITGDILSAIDFAIYNHVKVLNASWGGGYRSQALHDAIERFGLAGGIFVTAAGNYAQNNDEVPDYPCNYDLDNIICVAATDQNDELADFSHFGPINVDVAAPGVGIYSTVPSYNQETVFFGAPTPNNFPNIPQGWSNDRTWYTGNFNTRLHAQPQALGGGAQQELNHAFIGDLVEPYANNNASSLTLPAVDLTNTELGASINFLTACDTDYYDGTWNEPWHDYLRLEFSEDGGQTFQRMAQWDEEIIDNDSNPDNLAFANIGGSIPPNFLTSNFTARFTWVSDNDADNGTFGAGCAVDAIHITKISHGDQVVYDYMSGTSMATPHVAGLAALVWSNFPDLTTAQVKQRILENGDALPSLQGKVKSGNRINAYKALSITPVAPPVREVIATVCGVNYYEGDEYPARPVVCDGDMELNDYVPGRVGTTNWVQWGNPNTLSKQTYFGLSGTHSLYVNSLERGAGVQQTNIGVEAGKSYRFSFHYRLESGEIRPRLGVNDSNSDFEGRYDKITSDIHSGDWSEYSREFTVPENFSGDFRVVISGVDAEFYIDDVQVTELDPQIVSPALLIDGNMEAAGTANWLRWGNPTNMEKVAYEGYGGVQSLYLEASAQGSGFQQLNLPLQPGKTYRLSFFYRVLSGQVRQLIGINSSNADFEGKRRDINPENAQWNQYTREFTMPEEINGPVNLVFTIRDGEGYFDDITLEEINQLNRVADADMEQLGVGNWQRYGVPLSLGKEEHTTQQGDQALRVDSTGVGAGVQQLNIPVTPGKTYTLSMAYTFVGNGNGSRIRPMLNLRDINKNGDFEGIYKNLPQTASDTFELYKRTFIVPENTTSDLRLMITLRDGVAQIDDVRLFEHVAADPALQVTPNSGNNETQTLVLGSVGTQIGAYGVQVLGDQEFCTNDIRVKVATKNGEPITLGDDFISASTLANLPSITNMSLWLQTPQNYNEIGPVHATVSADGEVFSDPICFTPGETYNLFVESDLEYNFGSQVPADRIATSLTLENYTNQTSGDILHGEEVLGFESQIAEVGSVEIQSADTPDAENVLLHEESDATVFHFKLHEKSGAEDELVRRVDLLTSAEVDPISTYKLIDLDAPDQILSTSLSLNGRIIFENLNLLVPKGSSKNLAVSVSTVPAAAMQNVGTPFRLRADLVQYTGVSTATQGLSDGYAVYSPYISVHEIEPSISMFYRGALGSQVTENEMGSLKVTNLGNRPMKVEKLQIQISGVYDVEGGYGPKLFALDRADNANGDRIYNTLTPEGTLPAANLVGQEVPALGTIIEFDLSALNEEIAAGSSKSFVVIADTTNMKDNTQQGTTAVSKLDILGTSGVEDPNTNGFFWSYTRTTDGSSSGLLSISESYPVHASPLRYE</sequence>
<feature type="active site" description="Charge relay system" evidence="5 6">
    <location>
        <position position="264"/>
    </location>
</feature>
<dbReference type="InterPro" id="IPR008979">
    <property type="entry name" value="Galactose-bd-like_sf"/>
</dbReference>
<evidence type="ECO:0000256" key="7">
    <source>
        <dbReference type="RuleBase" id="RU003355"/>
    </source>
</evidence>
<dbReference type="Pfam" id="PF00082">
    <property type="entry name" value="Peptidase_S8"/>
    <property type="match status" value="2"/>
</dbReference>
<evidence type="ECO:0000313" key="12">
    <source>
        <dbReference type="Proteomes" id="UP000229600"/>
    </source>
</evidence>
<protein>
    <submittedName>
        <fullName evidence="11">Uncharacterized protein</fullName>
    </submittedName>
</protein>
<dbReference type="InterPro" id="IPR023828">
    <property type="entry name" value="Peptidase_S8_Ser-AS"/>
</dbReference>
<dbReference type="Pfam" id="PF22148">
    <property type="entry name" value="Fervidolysin_NPro-like"/>
    <property type="match status" value="1"/>
</dbReference>
<evidence type="ECO:0000256" key="2">
    <source>
        <dbReference type="ARBA" id="ARBA00022670"/>
    </source>
</evidence>
<dbReference type="Gene3D" id="3.40.50.200">
    <property type="entry name" value="Peptidase S8/S53 domain"/>
    <property type="match status" value="2"/>
</dbReference>
<dbReference type="InterPro" id="IPR050131">
    <property type="entry name" value="Peptidase_S8_subtilisin-like"/>
</dbReference>
<dbReference type="GO" id="GO:0006508">
    <property type="term" value="P:proteolysis"/>
    <property type="evidence" value="ECO:0007669"/>
    <property type="project" value="UniProtKB-KW"/>
</dbReference>
<feature type="active site" description="Charge relay system" evidence="5 6">
    <location>
        <position position="621"/>
    </location>
</feature>
<dbReference type="PROSITE" id="PS00137">
    <property type="entry name" value="SUBTILASE_HIS"/>
    <property type="match status" value="1"/>
</dbReference>
<feature type="domain" description="Peptidase S8/S53" evidence="8">
    <location>
        <begin position="611"/>
        <end position="654"/>
    </location>
</feature>
<dbReference type="GO" id="GO:0016798">
    <property type="term" value="F:hydrolase activity, acting on glycosyl bonds"/>
    <property type="evidence" value="ECO:0007669"/>
    <property type="project" value="InterPro"/>
</dbReference>
<keyword evidence="2 6" id="KW-0645">Protease</keyword>
<dbReference type="InterPro" id="IPR015500">
    <property type="entry name" value="Peptidase_S8_subtilisin-rel"/>
</dbReference>
<name>A0A2H0N482_9BACT</name>
<evidence type="ECO:0000256" key="5">
    <source>
        <dbReference type="PIRSR" id="PIRSR615500-1"/>
    </source>
</evidence>